<dbReference type="SUPFAM" id="SSF52833">
    <property type="entry name" value="Thioredoxin-like"/>
    <property type="match status" value="1"/>
</dbReference>
<dbReference type="InterPro" id="IPR036282">
    <property type="entry name" value="Glutathione-S-Trfase_C_sf"/>
</dbReference>
<dbReference type="InterPro" id="IPR050802">
    <property type="entry name" value="EF-GSTs"/>
</dbReference>
<keyword evidence="3" id="KW-1185">Reference proteome</keyword>
<dbReference type="Gene3D" id="1.20.1050.10">
    <property type="match status" value="1"/>
</dbReference>
<dbReference type="Proteomes" id="UP000054018">
    <property type="component" value="Unassembled WGS sequence"/>
</dbReference>
<dbReference type="Gene3D" id="3.40.30.10">
    <property type="entry name" value="Glutaredoxin"/>
    <property type="match status" value="1"/>
</dbReference>
<gene>
    <name evidence="2" type="ORF">PISMIDRAFT_22173</name>
</gene>
<reference evidence="2 3" key="1">
    <citation type="submission" date="2014-04" db="EMBL/GenBank/DDBJ databases">
        <authorList>
            <consortium name="DOE Joint Genome Institute"/>
            <person name="Kuo A."/>
            <person name="Kohler A."/>
            <person name="Costa M.D."/>
            <person name="Nagy L.G."/>
            <person name="Floudas D."/>
            <person name="Copeland A."/>
            <person name="Barry K.W."/>
            <person name="Cichocki N."/>
            <person name="Veneault-Fourrey C."/>
            <person name="LaButti K."/>
            <person name="Lindquist E.A."/>
            <person name="Lipzen A."/>
            <person name="Lundell T."/>
            <person name="Morin E."/>
            <person name="Murat C."/>
            <person name="Sun H."/>
            <person name="Tunlid A."/>
            <person name="Henrissat B."/>
            <person name="Grigoriev I.V."/>
            <person name="Hibbett D.S."/>
            <person name="Martin F."/>
            <person name="Nordberg H.P."/>
            <person name="Cantor M.N."/>
            <person name="Hua S.X."/>
        </authorList>
    </citation>
    <scope>NUCLEOTIDE SEQUENCE [LARGE SCALE GENOMIC DNA]</scope>
    <source>
        <strain evidence="2 3">441</strain>
    </source>
</reference>
<dbReference type="FunFam" id="3.40.30.10:FF:000142">
    <property type="entry name" value="Elongation factor 1 gamma"/>
    <property type="match status" value="1"/>
</dbReference>
<dbReference type="InterPro" id="IPR036249">
    <property type="entry name" value="Thioredoxin-like_sf"/>
</dbReference>
<dbReference type="InterPro" id="IPR004045">
    <property type="entry name" value="Glutathione_S-Trfase_N"/>
</dbReference>
<evidence type="ECO:0000313" key="2">
    <source>
        <dbReference type="EMBL" id="KIK27174.1"/>
    </source>
</evidence>
<evidence type="ECO:0000313" key="3">
    <source>
        <dbReference type="Proteomes" id="UP000054018"/>
    </source>
</evidence>
<dbReference type="EMBL" id="KN833697">
    <property type="protein sequence ID" value="KIK27174.1"/>
    <property type="molecule type" value="Genomic_DNA"/>
</dbReference>
<dbReference type="CDD" id="cd03044">
    <property type="entry name" value="GST_N_EF1Bgamma"/>
    <property type="match status" value="1"/>
</dbReference>
<dbReference type="GO" id="GO:0006414">
    <property type="term" value="P:translational elongation"/>
    <property type="evidence" value="ECO:0007669"/>
    <property type="project" value="TreeGrafter"/>
</dbReference>
<dbReference type="Pfam" id="PF02798">
    <property type="entry name" value="GST_N"/>
    <property type="match status" value="1"/>
</dbReference>
<evidence type="ECO:0000259" key="1">
    <source>
        <dbReference type="PROSITE" id="PS50404"/>
    </source>
</evidence>
<dbReference type="PANTHER" id="PTHR43986">
    <property type="entry name" value="ELONGATION FACTOR 1-GAMMA"/>
    <property type="match status" value="1"/>
</dbReference>
<dbReference type="AlphaFoldDB" id="A0A0C9ZMP4"/>
<dbReference type="PROSITE" id="PS50404">
    <property type="entry name" value="GST_NTER"/>
    <property type="match status" value="1"/>
</dbReference>
<dbReference type="STRING" id="765257.A0A0C9ZMP4"/>
<accession>A0A0C9ZMP4</accession>
<dbReference type="GO" id="GO:0005737">
    <property type="term" value="C:cytoplasm"/>
    <property type="evidence" value="ECO:0007669"/>
    <property type="project" value="TreeGrafter"/>
</dbReference>
<protein>
    <recommendedName>
        <fullName evidence="1">GST N-terminal domain-containing protein</fullName>
    </recommendedName>
</protein>
<proteinExistence type="predicted"/>
<feature type="domain" description="GST N-terminal" evidence="1">
    <location>
        <begin position="22"/>
        <end position="103"/>
    </location>
</feature>
<sequence length="230" mass="25861">MNDVESKSTTDLGSFLVSNTAPIGKLYGDLRQYQTKAILSAAIISGLEIEQPPTEFGITKKSPEFIRKVPLGRIPSFEDNEGFKLTEGVAIARYVSSLVPEAGLLGHNTKETAQIDQWIHFAEAEIVIPANNIYVGITFKYLPGFNEKQRKYYQERVELSLKFLEDYLTPHIILAVCLRRAGQSVCGAKEREHVYPHTFAYFAKVNSNARIKHVFGESDFVDEPLTFKAE</sequence>
<name>A0A0C9ZMP4_9AGAM</name>
<dbReference type="SUPFAM" id="SSF47616">
    <property type="entry name" value="GST C-terminal domain-like"/>
    <property type="match status" value="1"/>
</dbReference>
<reference evidence="3" key="2">
    <citation type="submission" date="2015-01" db="EMBL/GenBank/DDBJ databases">
        <title>Evolutionary Origins and Diversification of the Mycorrhizal Mutualists.</title>
        <authorList>
            <consortium name="DOE Joint Genome Institute"/>
            <consortium name="Mycorrhizal Genomics Consortium"/>
            <person name="Kohler A."/>
            <person name="Kuo A."/>
            <person name="Nagy L.G."/>
            <person name="Floudas D."/>
            <person name="Copeland A."/>
            <person name="Barry K.W."/>
            <person name="Cichocki N."/>
            <person name="Veneault-Fourrey C."/>
            <person name="LaButti K."/>
            <person name="Lindquist E.A."/>
            <person name="Lipzen A."/>
            <person name="Lundell T."/>
            <person name="Morin E."/>
            <person name="Murat C."/>
            <person name="Riley R."/>
            <person name="Ohm R."/>
            <person name="Sun H."/>
            <person name="Tunlid A."/>
            <person name="Henrissat B."/>
            <person name="Grigoriev I.V."/>
            <person name="Hibbett D.S."/>
            <person name="Martin F."/>
        </authorList>
    </citation>
    <scope>NUCLEOTIDE SEQUENCE [LARGE SCALE GENOMIC DNA]</scope>
    <source>
        <strain evidence="3">441</strain>
    </source>
</reference>
<dbReference type="GO" id="GO:0005634">
    <property type="term" value="C:nucleus"/>
    <property type="evidence" value="ECO:0007669"/>
    <property type="project" value="TreeGrafter"/>
</dbReference>
<organism evidence="2 3">
    <name type="scientific">Pisolithus microcarpus 441</name>
    <dbReference type="NCBI Taxonomy" id="765257"/>
    <lineage>
        <taxon>Eukaryota</taxon>
        <taxon>Fungi</taxon>
        <taxon>Dikarya</taxon>
        <taxon>Basidiomycota</taxon>
        <taxon>Agaricomycotina</taxon>
        <taxon>Agaricomycetes</taxon>
        <taxon>Agaricomycetidae</taxon>
        <taxon>Boletales</taxon>
        <taxon>Sclerodermatineae</taxon>
        <taxon>Pisolithaceae</taxon>
        <taxon>Pisolithus</taxon>
    </lineage>
</organism>
<dbReference type="OrthoDB" id="2663267at2759"/>
<dbReference type="HOGENOM" id="CLU_011226_3_2_1"/>
<dbReference type="PANTHER" id="PTHR43986:SF1">
    <property type="entry name" value="ELONGATION FACTOR 1-GAMMA"/>
    <property type="match status" value="1"/>
</dbReference>